<sequence length="104" mass="11525">MNFSAILETLPTVDHLTGLNILNGETVVRHIPAAPGKFGSLRVYYALAQKFNGKLDRTSAEKGLELFAEHTADAKAHPGKHPNVDLLMRVIAENHRYLLQPLLK</sequence>
<comment type="caution">
    <text evidence="2">The sequence shown here is derived from an EMBL/GenBank/DDBJ whole genome shotgun (WGS) entry which is preliminary data.</text>
</comment>
<evidence type="ECO:0000313" key="1">
    <source>
        <dbReference type="EMBL" id="MDG2945638.1"/>
    </source>
</evidence>
<evidence type="ECO:0000313" key="4">
    <source>
        <dbReference type="Proteomes" id="UP001216057"/>
    </source>
</evidence>
<evidence type="ECO:0000313" key="2">
    <source>
        <dbReference type="EMBL" id="MDG2950844.1"/>
    </source>
</evidence>
<organism evidence="2 3">
    <name type="scientific">Exercitatus varius</name>
    <dbReference type="NCBI Taxonomy" id="67857"/>
    <lineage>
        <taxon>Bacteria</taxon>
        <taxon>Pseudomonadati</taxon>
        <taxon>Pseudomonadota</taxon>
        <taxon>Gammaproteobacteria</taxon>
        <taxon>Pasteurellales</taxon>
        <taxon>Pasteurellaceae</taxon>
        <taxon>Exercitatus</taxon>
    </lineage>
</organism>
<dbReference type="EMBL" id="JARQTX010000005">
    <property type="protein sequence ID" value="MDG2945638.1"/>
    <property type="molecule type" value="Genomic_DNA"/>
</dbReference>
<protein>
    <submittedName>
        <fullName evidence="2">DUF2322 family protein</fullName>
    </submittedName>
</protein>
<dbReference type="Pfam" id="PF10084">
    <property type="entry name" value="DUF2322"/>
    <property type="match status" value="1"/>
</dbReference>
<gene>
    <name evidence="2" type="ORF">P7M15_10040</name>
    <name evidence="1" type="ORF">P7M32_04230</name>
</gene>
<evidence type="ECO:0000313" key="3">
    <source>
        <dbReference type="Proteomes" id="UP001214976"/>
    </source>
</evidence>
<dbReference type="EMBL" id="JARQTW010000018">
    <property type="protein sequence ID" value="MDG2950844.1"/>
    <property type="molecule type" value="Genomic_DNA"/>
</dbReference>
<dbReference type="PIRSF" id="PIRSF019302">
    <property type="entry name" value="UCP019302"/>
    <property type="match status" value="1"/>
</dbReference>
<name>A0AAW6QB74_9PAST</name>
<dbReference type="RefSeq" id="WP_202936697.1">
    <property type="nucleotide sequence ID" value="NZ_JARQTR010000009.1"/>
</dbReference>
<dbReference type="Proteomes" id="UP001216057">
    <property type="component" value="Unassembled WGS sequence"/>
</dbReference>
<accession>A0AAW6QB74</accession>
<proteinExistence type="predicted"/>
<dbReference type="InterPro" id="IPR016755">
    <property type="entry name" value="UCP019302"/>
</dbReference>
<keyword evidence="4" id="KW-1185">Reference proteome</keyword>
<dbReference type="Proteomes" id="UP001214976">
    <property type="component" value="Unassembled WGS sequence"/>
</dbReference>
<dbReference type="AlphaFoldDB" id="A0AAW6QB74"/>
<reference evidence="2 4" key="1">
    <citation type="submission" date="2023-03" db="EMBL/GenBank/DDBJ databases">
        <title>Classification of Bisgaard taxon 6 and taxon 10 as Exercitatus varius gen. nov., spec. nov.</title>
        <authorList>
            <person name="Christensen H."/>
        </authorList>
    </citation>
    <scope>NUCLEOTIDE SEQUENCE</scope>
    <source>
        <strain evidence="1 4">23350_01</strain>
        <strain evidence="2">86116</strain>
    </source>
</reference>